<dbReference type="Pfam" id="PF13472">
    <property type="entry name" value="Lipase_GDSL_2"/>
    <property type="match status" value="1"/>
</dbReference>
<organism evidence="3 4">
    <name type="scientific">Candidatus Barnesiella excrementipullorum</name>
    <dbReference type="NCBI Taxonomy" id="2838479"/>
    <lineage>
        <taxon>Bacteria</taxon>
        <taxon>Pseudomonadati</taxon>
        <taxon>Bacteroidota</taxon>
        <taxon>Bacteroidia</taxon>
        <taxon>Bacteroidales</taxon>
        <taxon>Barnesiellaceae</taxon>
        <taxon>Barnesiella</taxon>
    </lineage>
</organism>
<dbReference type="Gene3D" id="2.60.120.1360">
    <property type="match status" value="1"/>
</dbReference>
<sequence length="427" mass="47523">MRSVWRICRVVLLLAVACKAMAGQADTAAVKMPSCIDCAADTLIFNGADWSLFFDSLRQLADTADTTVRVVSIVHLGDSHVQAGFFTAPLRDSLQARWGDAGRGLMAPLRLCRTNEPTDYKITSENKWRYSRSVGRKYTYDEPGLCGIAIVPTGRRMHLDIATLSRTGDCRMFSVLRLFHGTSRRFPMLQPADSLAGLRIERRQPGETRYEWDASDATCRVELAGYRTLIADSCAIYGVSVENGRSGVLVHGIGNNGAYYDCYNHIPDYGQKLSVLSPQLIVISMGTNESMGKADYATVYAAIDRLVATLRASNPDALLLLTTPGENKLRRRRKSNGRRRTYYVENRNLAVVRNAIVTYAAEHGLAVWDWYVISGGHGSCEALRSAGCLSGDRIHYTKEGYALQGTLLYKSIEKAYERYMEQNNRQP</sequence>
<evidence type="ECO:0000256" key="1">
    <source>
        <dbReference type="SAM" id="SignalP"/>
    </source>
</evidence>
<reference evidence="3" key="1">
    <citation type="journal article" date="2021" name="PeerJ">
        <title>Extensive microbial diversity within the chicken gut microbiome revealed by metagenomics and culture.</title>
        <authorList>
            <person name="Gilroy R."/>
            <person name="Ravi A."/>
            <person name="Getino M."/>
            <person name="Pursley I."/>
            <person name="Horton D.L."/>
            <person name="Alikhan N.F."/>
            <person name="Baker D."/>
            <person name="Gharbi K."/>
            <person name="Hall N."/>
            <person name="Watson M."/>
            <person name="Adriaenssens E.M."/>
            <person name="Foster-Nyarko E."/>
            <person name="Jarju S."/>
            <person name="Secka A."/>
            <person name="Antonio M."/>
            <person name="Oren A."/>
            <person name="Chaudhuri R.R."/>
            <person name="La Ragione R."/>
            <person name="Hildebrand F."/>
            <person name="Pallen M.J."/>
        </authorList>
    </citation>
    <scope>NUCLEOTIDE SEQUENCE</scope>
    <source>
        <strain evidence="3">ChiHjej12B11-16260</strain>
    </source>
</reference>
<dbReference type="InterPro" id="IPR051532">
    <property type="entry name" value="Ester_Hydrolysis_Enzymes"/>
</dbReference>
<dbReference type="InterPro" id="IPR036514">
    <property type="entry name" value="SGNH_hydro_sf"/>
</dbReference>
<dbReference type="SUPFAM" id="SSF52266">
    <property type="entry name" value="SGNH hydrolase"/>
    <property type="match status" value="1"/>
</dbReference>
<keyword evidence="1" id="KW-0732">Signal</keyword>
<dbReference type="PANTHER" id="PTHR30383:SF29">
    <property type="entry name" value="SGNH HYDROLASE-TYPE ESTERASE DOMAIN-CONTAINING PROTEIN"/>
    <property type="match status" value="1"/>
</dbReference>
<feature type="chain" id="PRO_5039458725" description="SGNH hydrolase-type esterase domain-containing protein" evidence="1">
    <location>
        <begin position="23"/>
        <end position="427"/>
    </location>
</feature>
<accession>A0A9D1VQ97</accession>
<dbReference type="Proteomes" id="UP000824246">
    <property type="component" value="Unassembled WGS sequence"/>
</dbReference>
<protein>
    <recommendedName>
        <fullName evidence="2">SGNH hydrolase-type esterase domain-containing protein</fullName>
    </recommendedName>
</protein>
<feature type="domain" description="SGNH hydrolase-type esterase" evidence="2">
    <location>
        <begin position="242"/>
        <end position="403"/>
    </location>
</feature>
<name>A0A9D1VQ97_9BACT</name>
<reference evidence="3" key="2">
    <citation type="submission" date="2021-04" db="EMBL/GenBank/DDBJ databases">
        <authorList>
            <person name="Gilroy R."/>
        </authorList>
    </citation>
    <scope>NUCLEOTIDE SEQUENCE</scope>
    <source>
        <strain evidence="3">ChiHjej12B11-16260</strain>
    </source>
</reference>
<dbReference type="PANTHER" id="PTHR30383">
    <property type="entry name" value="THIOESTERASE 1/PROTEASE 1/LYSOPHOSPHOLIPASE L1"/>
    <property type="match status" value="1"/>
</dbReference>
<dbReference type="Gene3D" id="3.40.50.1110">
    <property type="entry name" value="SGNH hydrolase"/>
    <property type="match status" value="1"/>
</dbReference>
<dbReference type="GO" id="GO:0016788">
    <property type="term" value="F:hydrolase activity, acting on ester bonds"/>
    <property type="evidence" value="ECO:0007669"/>
    <property type="project" value="UniProtKB-ARBA"/>
</dbReference>
<comment type="caution">
    <text evidence="3">The sequence shown here is derived from an EMBL/GenBank/DDBJ whole genome shotgun (WGS) entry which is preliminary data.</text>
</comment>
<proteinExistence type="predicted"/>
<gene>
    <name evidence="3" type="ORF">H9982_02020</name>
</gene>
<dbReference type="InterPro" id="IPR013830">
    <property type="entry name" value="SGNH_hydro"/>
</dbReference>
<dbReference type="AlphaFoldDB" id="A0A9D1VQ97"/>
<evidence type="ECO:0000259" key="2">
    <source>
        <dbReference type="Pfam" id="PF13472"/>
    </source>
</evidence>
<evidence type="ECO:0000313" key="3">
    <source>
        <dbReference type="EMBL" id="HIX44976.1"/>
    </source>
</evidence>
<evidence type="ECO:0000313" key="4">
    <source>
        <dbReference type="Proteomes" id="UP000824246"/>
    </source>
</evidence>
<dbReference type="EMBL" id="DXFB01000050">
    <property type="protein sequence ID" value="HIX44976.1"/>
    <property type="molecule type" value="Genomic_DNA"/>
</dbReference>
<feature type="signal peptide" evidence="1">
    <location>
        <begin position="1"/>
        <end position="22"/>
    </location>
</feature>